<keyword evidence="4 9" id="KW-0812">Transmembrane</keyword>
<feature type="transmembrane region" description="Helical" evidence="9">
    <location>
        <begin position="91"/>
        <end position="113"/>
    </location>
</feature>
<feature type="non-terminal residue" evidence="10">
    <location>
        <position position="1"/>
    </location>
</feature>
<dbReference type="GO" id="GO:0045047">
    <property type="term" value="P:protein targeting to ER"/>
    <property type="evidence" value="ECO:0007669"/>
    <property type="project" value="TreeGrafter"/>
</dbReference>
<dbReference type="Pfam" id="PF06703">
    <property type="entry name" value="SPC25"/>
    <property type="match status" value="1"/>
</dbReference>
<dbReference type="GO" id="GO:0005787">
    <property type="term" value="C:signal peptidase complex"/>
    <property type="evidence" value="ECO:0007669"/>
    <property type="project" value="UniProtKB-UniRule"/>
</dbReference>
<keyword evidence="5 9" id="KW-0256">Endoplasmic reticulum</keyword>
<feature type="transmembrane region" description="Helical" evidence="9">
    <location>
        <begin position="60"/>
        <end position="85"/>
    </location>
</feature>
<comment type="subcellular location">
    <subcellularLocation>
        <location evidence="1 9">Endoplasmic reticulum membrane</location>
        <topology evidence="1 9">Multi-pass membrane protein</topology>
    </subcellularLocation>
</comment>
<evidence type="ECO:0000256" key="1">
    <source>
        <dbReference type="ARBA" id="ARBA00004477"/>
    </source>
</evidence>
<dbReference type="InterPro" id="IPR009582">
    <property type="entry name" value="Spc2/SPCS2"/>
</dbReference>
<sequence length="214" mass="23727">SFTRLADSHLANLLQKSKTIMSTADIVPPVDITDTAAIKHILDDQTIHFVKKTKGYEEDYIPVVISSIVSLIAIALAVTGHWLPYPLERNKSILCVSGFLVCLATLHGLKAYYGKNSLMLSKPRLSYTPAQIQQLGKKSPAFSVATAMEPRQDSFQICLTPWHGPQCSKLETTEKSFSVFGFFDVKGSFLPNKFHDALEELFTAYLSTATKKVK</sequence>
<organism evidence="10">
    <name type="scientific">Spongospora subterranea</name>
    <dbReference type="NCBI Taxonomy" id="70186"/>
    <lineage>
        <taxon>Eukaryota</taxon>
        <taxon>Sar</taxon>
        <taxon>Rhizaria</taxon>
        <taxon>Endomyxa</taxon>
        <taxon>Phytomyxea</taxon>
        <taxon>Plasmodiophorida</taxon>
        <taxon>Plasmodiophoridae</taxon>
        <taxon>Spongospora</taxon>
    </lineage>
</organism>
<evidence type="ECO:0000256" key="3">
    <source>
        <dbReference type="ARBA" id="ARBA00017057"/>
    </source>
</evidence>
<dbReference type="PANTHER" id="PTHR13085">
    <property type="entry name" value="MICROSOMAL SIGNAL PEPTIDASE 25 KDA SUBUNIT"/>
    <property type="match status" value="1"/>
</dbReference>
<dbReference type="AlphaFoldDB" id="A0A0H5R4W6"/>
<name>A0A0H5R4W6_9EUKA</name>
<dbReference type="GO" id="GO:0008233">
    <property type="term" value="F:peptidase activity"/>
    <property type="evidence" value="ECO:0007669"/>
    <property type="project" value="UniProtKB-UniRule"/>
</dbReference>
<keyword evidence="6 9" id="KW-1133">Transmembrane helix</keyword>
<comment type="similarity">
    <text evidence="2 9">Belongs to the SPCS2 family.</text>
</comment>
<evidence type="ECO:0000256" key="7">
    <source>
        <dbReference type="ARBA" id="ARBA00023136"/>
    </source>
</evidence>
<evidence type="ECO:0000313" key="10">
    <source>
        <dbReference type="EMBL" id="CRZ08931.1"/>
    </source>
</evidence>
<accession>A0A0H5R4W6</accession>
<dbReference type="PANTHER" id="PTHR13085:SF0">
    <property type="entry name" value="SIGNAL PEPTIDASE COMPLEX SUBUNIT 2"/>
    <property type="match status" value="1"/>
</dbReference>
<comment type="function">
    <text evidence="8 9">Component of the signal peptidase complex (SPC) which catalyzes the cleavage of N-terminal signal sequences from nascent proteins as they are translocated into the lumen of the endoplasmic reticulum. Enhances the enzymatic activity of SPC and facilitates the interactions between different components of the translocation site.</text>
</comment>
<dbReference type="EMBL" id="HACM01008489">
    <property type="protein sequence ID" value="CRZ08931.1"/>
    <property type="molecule type" value="Transcribed_RNA"/>
</dbReference>
<protein>
    <recommendedName>
        <fullName evidence="3 9">Signal peptidase complex subunit 2</fullName>
    </recommendedName>
</protein>
<evidence type="ECO:0000256" key="5">
    <source>
        <dbReference type="ARBA" id="ARBA00022824"/>
    </source>
</evidence>
<evidence type="ECO:0000256" key="9">
    <source>
        <dbReference type="RuleBase" id="RU368033"/>
    </source>
</evidence>
<dbReference type="GO" id="GO:0006465">
    <property type="term" value="P:signal peptide processing"/>
    <property type="evidence" value="ECO:0007669"/>
    <property type="project" value="UniProtKB-UniRule"/>
</dbReference>
<keyword evidence="7 9" id="KW-0472">Membrane</keyword>
<evidence type="ECO:0000256" key="8">
    <source>
        <dbReference type="ARBA" id="ARBA00045608"/>
    </source>
</evidence>
<reference evidence="10" key="1">
    <citation type="submission" date="2015-04" db="EMBL/GenBank/DDBJ databases">
        <title>The genome sequence of the plant pathogenic Rhizarian Plasmodiophora brassicae reveals insights in its biotrophic life cycle and the origin of chitin synthesis.</title>
        <authorList>
            <person name="Schwelm A."/>
            <person name="Fogelqvist J."/>
            <person name="Knaust A."/>
            <person name="Julke S."/>
            <person name="Lilja T."/>
            <person name="Dhandapani V."/>
            <person name="Bonilla-Rosso G."/>
            <person name="Karlsson M."/>
            <person name="Shevchenko A."/>
            <person name="Choi S.R."/>
            <person name="Kim H.G."/>
            <person name="Park J.Y."/>
            <person name="Lim Y.P."/>
            <person name="Ludwig-Muller J."/>
            <person name="Dixelius C."/>
        </authorList>
    </citation>
    <scope>NUCLEOTIDE SEQUENCE</scope>
    <source>
        <tissue evidence="10">Potato root galls</tissue>
    </source>
</reference>
<evidence type="ECO:0000256" key="2">
    <source>
        <dbReference type="ARBA" id="ARBA00007324"/>
    </source>
</evidence>
<evidence type="ECO:0000256" key="4">
    <source>
        <dbReference type="ARBA" id="ARBA00022692"/>
    </source>
</evidence>
<evidence type="ECO:0000256" key="6">
    <source>
        <dbReference type="ARBA" id="ARBA00022989"/>
    </source>
</evidence>
<proteinExistence type="inferred from homology"/>